<evidence type="ECO:0000256" key="1">
    <source>
        <dbReference type="SAM" id="SignalP"/>
    </source>
</evidence>
<dbReference type="GO" id="GO:0016810">
    <property type="term" value="F:hydrolase activity, acting on carbon-nitrogen (but not peptide) bonds"/>
    <property type="evidence" value="ECO:0007669"/>
    <property type="project" value="InterPro"/>
</dbReference>
<dbReference type="InterPro" id="IPR011059">
    <property type="entry name" value="Metal-dep_hydrolase_composite"/>
</dbReference>
<dbReference type="RefSeq" id="WP_183090207.1">
    <property type="nucleotide sequence ID" value="NZ_JACJUD010000005.1"/>
</dbReference>
<dbReference type="SUPFAM" id="SSF51556">
    <property type="entry name" value="Metallo-dependent hydrolases"/>
    <property type="match status" value="1"/>
</dbReference>
<dbReference type="AlphaFoldDB" id="A0A7W4QBP2"/>
<comment type="caution">
    <text evidence="3">The sequence shown here is derived from an EMBL/GenBank/DDBJ whole genome shotgun (WGS) entry which is preliminary data.</text>
</comment>
<reference evidence="3 4" key="1">
    <citation type="submission" date="2020-08" db="EMBL/GenBank/DDBJ databases">
        <authorList>
            <person name="Kim C.M."/>
        </authorList>
    </citation>
    <scope>NUCLEOTIDE SEQUENCE [LARGE SCALE GENOMIC DNA]</scope>
    <source>
        <strain evidence="3 4">UL070</strain>
    </source>
</reference>
<dbReference type="Gene3D" id="3.20.20.140">
    <property type="entry name" value="Metal-dependent hydrolases"/>
    <property type="match status" value="1"/>
</dbReference>
<dbReference type="EMBL" id="JACJUD010000005">
    <property type="protein sequence ID" value="MBB2496680.1"/>
    <property type="molecule type" value="Genomic_DNA"/>
</dbReference>
<feature type="domain" description="Amidohydrolase 3" evidence="2">
    <location>
        <begin position="71"/>
        <end position="577"/>
    </location>
</feature>
<dbReference type="Pfam" id="PF07969">
    <property type="entry name" value="Amidohydro_3"/>
    <property type="match status" value="1"/>
</dbReference>
<dbReference type="PANTHER" id="PTHR22642">
    <property type="entry name" value="IMIDAZOLONEPROPIONASE"/>
    <property type="match status" value="1"/>
</dbReference>
<dbReference type="Gene3D" id="3.10.310.70">
    <property type="match status" value="1"/>
</dbReference>
<keyword evidence="1" id="KW-0732">Signal</keyword>
<dbReference type="SUPFAM" id="SSF51338">
    <property type="entry name" value="Composite domain of metallo-dependent hydrolases"/>
    <property type="match status" value="1"/>
</dbReference>
<dbReference type="Gene3D" id="2.30.40.10">
    <property type="entry name" value="Urease, subunit C, domain 1"/>
    <property type="match status" value="1"/>
</dbReference>
<dbReference type="InterPro" id="IPR013108">
    <property type="entry name" value="Amidohydro_3"/>
</dbReference>
<keyword evidence="4" id="KW-1185">Reference proteome</keyword>
<proteinExistence type="predicted"/>
<name>A0A7W4QBP2_9GAMM</name>
<feature type="chain" id="PRO_5031478264" evidence="1">
    <location>
        <begin position="23"/>
        <end position="581"/>
    </location>
</feature>
<sequence length="581" mass="62381">MKRLASTLSALFLAQAAAHAHAAADLILLNGKIFTAEQSQPHVQAMAIQGTTILATGSNEQIRALADSGAQVLDLAGKRVMPGLIDTHSHAIFGGLSLSAANMQDQVVGLPELEQRLRQWRADGSARLGQDILQVQGMNSNYWAHAQELGRIFNHGEWAETAVIFMGSDHHTAWVNAKMLRTAGIDKALVASLDEAQRGTIGVLDNGQPSGFLVDAGWDRVSAVLPPIDDATLLHGAEAAVHYNNSVGITGWMDPAANASPGQAVFDIKPTENTIGVLPGYKALAEKGQLSAHVAALLVANPKSQPADLEVLEKVRRRFAGTPNLTLPGIKIFADGVLEFPAQSAAVISPYSNTLKQGELLFDPKHFGELVTAADKRGWLVHIHAVGDRAVRESLNAIEQARAAGDSGIAHSITHLQLVNPKEFARFKSLNVIASMQLLWAIGDEYAIDMVQPYVSAFAYHYQYPARSLLKAGATIAGASDWPVSPANPWLAIAQATTRQGPKGVLNASETIPRDVMFYAYTLNAAKTLRLEEQIGSLAPGKQADFIVLDRDVFSVQEKQLSETQVLSTYFAGRKVYQAAP</sequence>
<gene>
    <name evidence="3" type="ORF">H3H51_16780</name>
</gene>
<keyword evidence="3" id="KW-0378">Hydrolase</keyword>
<organism evidence="3 4">
    <name type="scientific">Aquipseudomonas ullengensis</name>
    <dbReference type="NCBI Taxonomy" id="2759166"/>
    <lineage>
        <taxon>Bacteria</taxon>
        <taxon>Pseudomonadati</taxon>
        <taxon>Pseudomonadota</taxon>
        <taxon>Gammaproteobacteria</taxon>
        <taxon>Pseudomonadales</taxon>
        <taxon>Pseudomonadaceae</taxon>
        <taxon>Aquipseudomonas</taxon>
    </lineage>
</organism>
<dbReference type="InterPro" id="IPR033932">
    <property type="entry name" value="YtcJ-like"/>
</dbReference>
<protein>
    <submittedName>
        <fullName evidence="3">Amidohydrolase</fullName>
    </submittedName>
</protein>
<evidence type="ECO:0000313" key="3">
    <source>
        <dbReference type="EMBL" id="MBB2496680.1"/>
    </source>
</evidence>
<dbReference type="InterPro" id="IPR032466">
    <property type="entry name" value="Metal_Hydrolase"/>
</dbReference>
<feature type="signal peptide" evidence="1">
    <location>
        <begin position="1"/>
        <end position="22"/>
    </location>
</feature>
<dbReference type="Proteomes" id="UP000542720">
    <property type="component" value="Unassembled WGS sequence"/>
</dbReference>
<dbReference type="PANTHER" id="PTHR22642:SF2">
    <property type="entry name" value="PROTEIN LONG AFTER FAR-RED 3"/>
    <property type="match status" value="1"/>
</dbReference>
<evidence type="ECO:0000259" key="2">
    <source>
        <dbReference type="Pfam" id="PF07969"/>
    </source>
</evidence>
<accession>A0A7W4QBP2</accession>
<evidence type="ECO:0000313" key="4">
    <source>
        <dbReference type="Proteomes" id="UP000542720"/>
    </source>
</evidence>
<dbReference type="CDD" id="cd01300">
    <property type="entry name" value="YtcJ_like"/>
    <property type="match status" value="1"/>
</dbReference>